<dbReference type="EMBL" id="VNKQ01000014">
    <property type="protein sequence ID" value="KAG0646809.1"/>
    <property type="molecule type" value="Genomic_DNA"/>
</dbReference>
<gene>
    <name evidence="2" type="ORF">D0Z07_6100</name>
</gene>
<keyword evidence="1" id="KW-1133">Transmembrane helix</keyword>
<sequence length="316" mass="33512">MAPSETASLIEPLLEPLLEERGFLTFLLGFGIAMFSAVASGAVYATTVICTTPILQAMFGGTFVGAGGCITAASIAAISAGMAGGLGAYGAERGWTFEGVGAKEGKRAVHAPLIDNLMGVSHHYDADTHWSLSQTYGDMLDHHNTSIISVTWLEKLPTANHTGGPLEGLNMTNGRLITLLDSDIVRSAVGHTNMMGQILESFNEFKGTNYSTLPLAKEKRSTRNVDWVSFNTYGENMNEANGYSNNIYDASFVESANALAGQNDDFWGTQESGKGWPSKICAGLSPNGQAVGKESMIVGEIYMNQWGGIDSNCDGA</sequence>
<keyword evidence="3" id="KW-1185">Reference proteome</keyword>
<protein>
    <submittedName>
        <fullName evidence="2">Uncharacterized protein</fullName>
    </submittedName>
</protein>
<dbReference type="Pfam" id="PF17276">
    <property type="entry name" value="DUF5341"/>
    <property type="match status" value="1"/>
</dbReference>
<feature type="transmembrane region" description="Helical" evidence="1">
    <location>
        <begin position="23"/>
        <end position="45"/>
    </location>
</feature>
<proteinExistence type="predicted"/>
<comment type="caution">
    <text evidence="2">The sequence shown here is derived from an EMBL/GenBank/DDBJ whole genome shotgun (WGS) entry which is preliminary data.</text>
</comment>
<dbReference type="Proteomes" id="UP000785200">
    <property type="component" value="Unassembled WGS sequence"/>
</dbReference>
<organism evidence="2 3">
    <name type="scientific">Hyphodiscus hymeniophilus</name>
    <dbReference type="NCBI Taxonomy" id="353542"/>
    <lineage>
        <taxon>Eukaryota</taxon>
        <taxon>Fungi</taxon>
        <taxon>Dikarya</taxon>
        <taxon>Ascomycota</taxon>
        <taxon>Pezizomycotina</taxon>
        <taxon>Leotiomycetes</taxon>
        <taxon>Helotiales</taxon>
        <taxon>Hyphodiscaceae</taxon>
        <taxon>Hyphodiscus</taxon>
    </lineage>
</organism>
<keyword evidence="1" id="KW-0812">Transmembrane</keyword>
<name>A0A9P6VFC7_9HELO</name>
<accession>A0A9P6VFC7</accession>
<feature type="transmembrane region" description="Helical" evidence="1">
    <location>
        <begin position="57"/>
        <end position="78"/>
    </location>
</feature>
<evidence type="ECO:0000313" key="2">
    <source>
        <dbReference type="EMBL" id="KAG0646809.1"/>
    </source>
</evidence>
<reference evidence="2" key="1">
    <citation type="submission" date="2019-07" db="EMBL/GenBank/DDBJ databases">
        <title>Hyphodiscus hymeniophilus genome sequencing and assembly.</title>
        <authorList>
            <person name="Kramer G."/>
            <person name="Nodwell J."/>
        </authorList>
    </citation>
    <scope>NUCLEOTIDE SEQUENCE</scope>
    <source>
        <strain evidence="2">ATCC 34498</strain>
    </source>
</reference>
<dbReference type="OrthoDB" id="3494805at2759"/>
<dbReference type="AlphaFoldDB" id="A0A9P6VFC7"/>
<evidence type="ECO:0000256" key="1">
    <source>
        <dbReference type="SAM" id="Phobius"/>
    </source>
</evidence>
<evidence type="ECO:0000313" key="3">
    <source>
        <dbReference type="Proteomes" id="UP000785200"/>
    </source>
</evidence>
<dbReference type="InterPro" id="IPR035237">
    <property type="entry name" value="DUF5341"/>
</dbReference>
<keyword evidence="1" id="KW-0472">Membrane</keyword>